<dbReference type="InterPro" id="IPR046831">
    <property type="entry name" value="Calmodulin_bind_N"/>
</dbReference>
<dbReference type="Pfam" id="PF07887">
    <property type="entry name" value="Calmodulin_bind"/>
    <property type="match status" value="1"/>
</dbReference>
<dbReference type="GO" id="GO:0043565">
    <property type="term" value="F:sequence-specific DNA binding"/>
    <property type="evidence" value="ECO:0007669"/>
    <property type="project" value="TreeGrafter"/>
</dbReference>
<evidence type="ECO:0000313" key="5">
    <source>
        <dbReference type="Proteomes" id="UP000583929"/>
    </source>
</evidence>
<gene>
    <name evidence="2" type="ORF">F8388_012297</name>
    <name evidence="3" type="ORF">G4B88_030218</name>
</gene>
<dbReference type="GO" id="GO:0005516">
    <property type="term" value="F:calmodulin binding"/>
    <property type="evidence" value="ECO:0007669"/>
    <property type="project" value="InterPro"/>
</dbReference>
<dbReference type="GO" id="GO:0005634">
    <property type="term" value="C:nucleus"/>
    <property type="evidence" value="ECO:0007669"/>
    <property type="project" value="TreeGrafter"/>
</dbReference>
<proteinExistence type="predicted"/>
<dbReference type="InterPro" id="IPR012416">
    <property type="entry name" value="CBP60"/>
</dbReference>
<dbReference type="PANTHER" id="PTHR31713:SF14">
    <property type="entry name" value="CALMODULIN-BINDING PROTEIN 60 A"/>
    <property type="match status" value="1"/>
</dbReference>
<evidence type="ECO:0000313" key="3">
    <source>
        <dbReference type="EMBL" id="KAF4363719.1"/>
    </source>
</evidence>
<accession>A0A7J6F1A6</accession>
<keyword evidence="5" id="KW-1185">Reference proteome</keyword>
<feature type="domain" description="Calmodulin binding protein-like N-terminal" evidence="1">
    <location>
        <begin position="17"/>
        <end position="68"/>
    </location>
</feature>
<comment type="caution">
    <text evidence="3">The sequence shown here is derived from an EMBL/GenBank/DDBJ whole genome shotgun (WGS) entry which is preliminary data.</text>
</comment>
<sequence length="74" mass="7999">MKQNGVKEMHSTVAKSLKLRFLNNISPPVFTGAGIEGEEGFPLQVALVDCFTGQIIYSGPESTAKVEVNMTLQT</sequence>
<dbReference type="EMBL" id="JAATIQ010000293">
    <property type="protein sequence ID" value="KAF4363719.1"/>
    <property type="molecule type" value="Genomic_DNA"/>
</dbReference>
<reference evidence="4 5" key="1">
    <citation type="journal article" date="2020" name="bioRxiv">
        <title>Sequence and annotation of 42 cannabis genomes reveals extensive copy number variation in cannabinoid synthesis and pathogen resistance genes.</title>
        <authorList>
            <person name="Mckernan K.J."/>
            <person name="Helbert Y."/>
            <person name="Kane L.T."/>
            <person name="Ebling H."/>
            <person name="Zhang L."/>
            <person name="Liu B."/>
            <person name="Eaton Z."/>
            <person name="Mclaughlin S."/>
            <person name="Kingan S."/>
            <person name="Baybayan P."/>
            <person name="Concepcion G."/>
            <person name="Jordan M."/>
            <person name="Riva A."/>
            <person name="Barbazuk W."/>
            <person name="Harkins T."/>
        </authorList>
    </citation>
    <scope>NUCLEOTIDE SEQUENCE [LARGE SCALE GENOMIC DNA]</scope>
    <source>
        <strain evidence="4 5">cv. Jamaican Lion 4</strain>
        <strain evidence="3">Father</strain>
        <strain evidence="2">Mother</strain>
        <tissue evidence="3">Leaf</tissue>
    </source>
</reference>
<dbReference type="AlphaFoldDB" id="A0A7J6F1A6"/>
<dbReference type="Proteomes" id="UP000583929">
    <property type="component" value="Unassembled WGS sequence"/>
</dbReference>
<protein>
    <recommendedName>
        <fullName evidence="1">Calmodulin binding protein-like N-terminal domain-containing protein</fullName>
    </recommendedName>
</protein>
<organism evidence="3 5">
    <name type="scientific">Cannabis sativa</name>
    <name type="common">Hemp</name>
    <name type="synonym">Marijuana</name>
    <dbReference type="NCBI Taxonomy" id="3483"/>
    <lineage>
        <taxon>Eukaryota</taxon>
        <taxon>Viridiplantae</taxon>
        <taxon>Streptophyta</taxon>
        <taxon>Embryophyta</taxon>
        <taxon>Tracheophyta</taxon>
        <taxon>Spermatophyta</taxon>
        <taxon>Magnoliopsida</taxon>
        <taxon>eudicotyledons</taxon>
        <taxon>Gunneridae</taxon>
        <taxon>Pentapetalae</taxon>
        <taxon>rosids</taxon>
        <taxon>fabids</taxon>
        <taxon>Rosales</taxon>
        <taxon>Cannabaceae</taxon>
        <taxon>Cannabis</taxon>
    </lineage>
</organism>
<dbReference type="GO" id="GO:0003700">
    <property type="term" value="F:DNA-binding transcription factor activity"/>
    <property type="evidence" value="ECO:0007669"/>
    <property type="project" value="TreeGrafter"/>
</dbReference>
<evidence type="ECO:0000259" key="1">
    <source>
        <dbReference type="Pfam" id="PF07887"/>
    </source>
</evidence>
<name>A0A7J6F1A6_CANSA</name>
<dbReference type="GO" id="GO:0080142">
    <property type="term" value="P:regulation of salicylic acid biosynthetic process"/>
    <property type="evidence" value="ECO:0007669"/>
    <property type="project" value="TreeGrafter"/>
</dbReference>
<dbReference type="PANTHER" id="PTHR31713">
    <property type="entry name" value="OS02G0177800 PROTEIN"/>
    <property type="match status" value="1"/>
</dbReference>
<dbReference type="EMBL" id="JAATIP010000256">
    <property type="protein sequence ID" value="KAF4356147.1"/>
    <property type="molecule type" value="Genomic_DNA"/>
</dbReference>
<evidence type="ECO:0000313" key="2">
    <source>
        <dbReference type="EMBL" id="KAF4356147.1"/>
    </source>
</evidence>
<evidence type="ECO:0000313" key="4">
    <source>
        <dbReference type="Proteomes" id="UP000525078"/>
    </source>
</evidence>
<dbReference type="Proteomes" id="UP000525078">
    <property type="component" value="Unassembled WGS sequence"/>
</dbReference>